<dbReference type="Gene3D" id="3.10.450.50">
    <property type="match status" value="1"/>
</dbReference>
<dbReference type="NCBIfam" id="NF007214">
    <property type="entry name" value="PRK09636.1"/>
    <property type="match status" value="1"/>
</dbReference>
<dbReference type="EMBL" id="JAPFQL010000010">
    <property type="protein sequence ID" value="MDC5696362.1"/>
    <property type="molecule type" value="Genomic_DNA"/>
</dbReference>
<comment type="caution">
    <text evidence="8">The sequence shown here is derived from an EMBL/GenBank/DDBJ whole genome shotgun (WGS) entry which is preliminary data.</text>
</comment>
<dbReference type="Pfam" id="PF08281">
    <property type="entry name" value="Sigma70_r4_2"/>
    <property type="match status" value="1"/>
</dbReference>
<dbReference type="InterPro" id="IPR014284">
    <property type="entry name" value="RNA_pol_sigma-70_dom"/>
</dbReference>
<dbReference type="InterPro" id="IPR013325">
    <property type="entry name" value="RNA_pol_sigma_r2"/>
</dbReference>
<dbReference type="InterPro" id="IPR007627">
    <property type="entry name" value="RNA_pol_sigma70_r2"/>
</dbReference>
<gene>
    <name evidence="8" type="primary">sigJ</name>
    <name evidence="8" type="ORF">OO014_03770</name>
</gene>
<dbReference type="RefSeq" id="WP_272460939.1">
    <property type="nucleotide sequence ID" value="NZ_JAPFQL010000010.1"/>
</dbReference>
<comment type="similarity">
    <text evidence="1">Belongs to the sigma-70 factor family. ECF subfamily.</text>
</comment>
<proteinExistence type="inferred from homology"/>
<comment type="subunit">
    <text evidence="2">Interacts transiently with the RNA polymerase catalytic core formed by RpoA, RpoB, RpoC and RpoZ (2 alpha, 1 beta, 1 beta' and 1 omega subunit) to form the RNA polymerase holoenzyme that can initiate transcription.</text>
</comment>
<keyword evidence="9" id="KW-1185">Reference proteome</keyword>
<feature type="domain" description="RNA polymerase sigma factor 70 region 4 type 2" evidence="7">
    <location>
        <begin position="112"/>
        <end position="162"/>
    </location>
</feature>
<name>A0ABT5GE48_9MICO</name>
<reference evidence="8 9" key="1">
    <citation type="submission" date="2022-11" db="EMBL/GenBank/DDBJ databases">
        <title>Anaerobic phenanthrene biodegradation by a DNRA strain PheN6.</title>
        <authorList>
            <person name="Zhang Z."/>
        </authorList>
    </citation>
    <scope>NUCLEOTIDE SEQUENCE [LARGE SCALE GENOMIC DNA]</scope>
    <source>
        <strain evidence="8 9">PheN6</strain>
    </source>
</reference>
<keyword evidence="3" id="KW-0805">Transcription regulation</keyword>
<dbReference type="InterPro" id="IPR013249">
    <property type="entry name" value="RNA_pol_sigma70_r4_t2"/>
</dbReference>
<dbReference type="NCBIfam" id="TIGR02937">
    <property type="entry name" value="sigma70-ECF"/>
    <property type="match status" value="1"/>
</dbReference>
<sequence>MTVIAEYHDELRPLMFSIAYRMLGSVAEAEDVVQEALLKMTRAASDGVEPDNLDAWATTVTTRLAIDTLRSARVRRESYVGEWLPEPLRTTVGHDDDPAHRVEVDDSISTAMLVLMETLTPHERAVFILREALGYDYADIAAVVEQSETTCRQHFSRARKHLEAGRSRFRASTSRRDELAAAFLAVVQGGRAEELERLLADDVVFWADGGGKAPAATHPLHGPVAVARFIAGLVRRGGPLGFRLEPTILNGEPGLLTTSPSGDLLGALTVSFDEEGRVVGLRNQINPDKLQHLGQVGDLRTLMQGAG</sequence>
<accession>A0ABT5GE48</accession>
<protein>
    <submittedName>
        <fullName evidence="8">RNA polymerase sigma factor SigJ</fullName>
    </submittedName>
</protein>
<feature type="domain" description="RNA polymerase sigma-70 region 2" evidence="6">
    <location>
        <begin position="10"/>
        <end position="73"/>
    </location>
</feature>
<dbReference type="InterPro" id="IPR032710">
    <property type="entry name" value="NTF2-like_dom_sf"/>
</dbReference>
<evidence type="ECO:0000256" key="1">
    <source>
        <dbReference type="ARBA" id="ARBA00010641"/>
    </source>
</evidence>
<dbReference type="Gene3D" id="1.10.1740.10">
    <property type="match status" value="1"/>
</dbReference>
<organism evidence="8 9">
    <name type="scientific">Intrasporangium calvum</name>
    <dbReference type="NCBI Taxonomy" id="53358"/>
    <lineage>
        <taxon>Bacteria</taxon>
        <taxon>Bacillati</taxon>
        <taxon>Actinomycetota</taxon>
        <taxon>Actinomycetes</taxon>
        <taxon>Micrococcales</taxon>
        <taxon>Intrasporangiaceae</taxon>
        <taxon>Intrasporangium</taxon>
    </lineage>
</organism>
<keyword evidence="5" id="KW-0804">Transcription</keyword>
<dbReference type="InterPro" id="IPR052704">
    <property type="entry name" value="ECF_Sigma-70_Domain"/>
</dbReference>
<dbReference type="Pfam" id="PF04542">
    <property type="entry name" value="Sigma70_r2"/>
    <property type="match status" value="1"/>
</dbReference>
<evidence type="ECO:0000256" key="5">
    <source>
        <dbReference type="ARBA" id="ARBA00023163"/>
    </source>
</evidence>
<evidence type="ECO:0000256" key="3">
    <source>
        <dbReference type="ARBA" id="ARBA00023015"/>
    </source>
</evidence>
<evidence type="ECO:0000256" key="4">
    <source>
        <dbReference type="ARBA" id="ARBA00023082"/>
    </source>
</evidence>
<evidence type="ECO:0000256" key="2">
    <source>
        <dbReference type="ARBA" id="ARBA00011344"/>
    </source>
</evidence>
<dbReference type="SUPFAM" id="SSF88659">
    <property type="entry name" value="Sigma3 and sigma4 domains of RNA polymerase sigma factors"/>
    <property type="match status" value="1"/>
</dbReference>
<dbReference type="InterPro" id="IPR013324">
    <property type="entry name" value="RNA_pol_sigma_r3/r4-like"/>
</dbReference>
<evidence type="ECO:0000313" key="9">
    <source>
        <dbReference type="Proteomes" id="UP001150259"/>
    </source>
</evidence>
<evidence type="ECO:0000259" key="7">
    <source>
        <dbReference type="Pfam" id="PF08281"/>
    </source>
</evidence>
<dbReference type="SUPFAM" id="SSF88946">
    <property type="entry name" value="Sigma2 domain of RNA polymerase sigma factors"/>
    <property type="match status" value="1"/>
</dbReference>
<dbReference type="InterPro" id="IPR036388">
    <property type="entry name" value="WH-like_DNA-bd_sf"/>
</dbReference>
<evidence type="ECO:0000313" key="8">
    <source>
        <dbReference type="EMBL" id="MDC5696362.1"/>
    </source>
</evidence>
<dbReference type="Proteomes" id="UP001150259">
    <property type="component" value="Unassembled WGS sequence"/>
</dbReference>
<evidence type="ECO:0000259" key="6">
    <source>
        <dbReference type="Pfam" id="PF04542"/>
    </source>
</evidence>
<dbReference type="PANTHER" id="PTHR30173">
    <property type="entry name" value="SIGMA 19 FACTOR"/>
    <property type="match status" value="1"/>
</dbReference>
<dbReference type="PANTHER" id="PTHR30173:SF36">
    <property type="entry name" value="ECF RNA POLYMERASE SIGMA FACTOR SIGJ"/>
    <property type="match status" value="1"/>
</dbReference>
<dbReference type="SUPFAM" id="SSF54427">
    <property type="entry name" value="NTF2-like"/>
    <property type="match status" value="1"/>
</dbReference>
<keyword evidence="4" id="KW-0731">Sigma factor</keyword>
<dbReference type="Gene3D" id="1.10.10.10">
    <property type="entry name" value="Winged helix-like DNA-binding domain superfamily/Winged helix DNA-binding domain"/>
    <property type="match status" value="1"/>
</dbReference>